<dbReference type="Gene3D" id="3.50.50.60">
    <property type="entry name" value="FAD/NAD(P)-binding domain"/>
    <property type="match status" value="1"/>
</dbReference>
<dbReference type="Gene3D" id="1.10.10.1620">
    <property type="match status" value="1"/>
</dbReference>
<feature type="domain" description="Amine oxidase" evidence="1">
    <location>
        <begin position="90"/>
        <end position="596"/>
    </location>
</feature>
<accession>A0ABR0SG93</accession>
<dbReference type="Gene3D" id="3.90.660.10">
    <property type="match status" value="2"/>
</dbReference>
<reference evidence="2 3" key="1">
    <citation type="submission" date="2024-01" db="EMBL/GenBank/DDBJ databases">
        <title>Complete genome of Cladobotryum mycophilum ATHUM6906.</title>
        <authorList>
            <person name="Christinaki A.C."/>
            <person name="Myridakis A.I."/>
            <person name="Kouvelis V.N."/>
        </authorList>
    </citation>
    <scope>NUCLEOTIDE SEQUENCE [LARGE SCALE GENOMIC DNA]</scope>
    <source>
        <strain evidence="2 3">ATHUM6906</strain>
    </source>
</reference>
<dbReference type="Gene3D" id="1.10.405.40">
    <property type="match status" value="1"/>
</dbReference>
<evidence type="ECO:0000259" key="1">
    <source>
        <dbReference type="Pfam" id="PF01593"/>
    </source>
</evidence>
<dbReference type="InterPro" id="IPR050281">
    <property type="entry name" value="Flavin_monoamine_oxidase"/>
</dbReference>
<dbReference type="PANTHER" id="PTHR10742:SF342">
    <property type="entry name" value="AMINE OXIDASE"/>
    <property type="match status" value="1"/>
</dbReference>
<dbReference type="SUPFAM" id="SSF51905">
    <property type="entry name" value="FAD/NAD(P)-binding domain"/>
    <property type="match status" value="1"/>
</dbReference>
<dbReference type="EMBL" id="JAVFKD010000014">
    <property type="protein sequence ID" value="KAK5991198.1"/>
    <property type="molecule type" value="Genomic_DNA"/>
</dbReference>
<protein>
    <submittedName>
        <fullName evidence="2">Bifunctional amine oxidase</fullName>
    </submittedName>
</protein>
<dbReference type="PANTHER" id="PTHR10742">
    <property type="entry name" value="FLAVIN MONOAMINE OXIDASE"/>
    <property type="match status" value="1"/>
</dbReference>
<sequence>MDSGSKLAAPGSTSFHLIRDFWAKAHAIKSIKAECEAFSKGGQPFAPDSVLHNLPDIPLLKNKSPMDLPEEVGGHRFLSVHIGIVGAGVAGLFTAMVLEHLNARLRNHEGSAKLKFTYDILEANSEERLGGRLFTYRFSDEKTSEDPHDYFDVGAMRFPNNPIMKRAFELFDKLEMRDRGNGLLIPYYMNNGGPDAPNLSHEDLKGLHTTDQNNDPFRLLVEEIPQTIRKKSPGTVFDEAIEPLTAALKRDFESDGEAVGSKGWSLLMKYDSLSTRQFLSGNYKKPNQDQVPSPSYNPHTIQWLETFNAGTDMFDQALSETVLDALDFDWSPKTEWFCIEGGSKQLANRMAIKAKGRRMEVDLDIDTPSGRQTKSYQVVFNTTTLGCLGHMDISQANLGYRKKHAIRALQYGDSAKIAIKFKRAWWIHDLKKFNSRNITRGGCGHSDLNIRTCVYPSYNIHDPEGKSAVLLISYTWQQDAKRISSLISQNPDPVKMAAEEARLKDLVLRELAHLHRSEEDPEKSEKELFEHISNNYVAHYAFDWNADPTTVGAFAFFRPDQFPTLWKDLVKPTGDVVIVGEAASPHHAWVVGSIESVIHGLYGWLAKNSDICPQFKSAMNILKSREVGNPFVGLPHYMTENIAAAQAYFSNLHYYKRNNVDLDEDRIADDIEDIVRAFQGAT</sequence>
<dbReference type="InterPro" id="IPR036188">
    <property type="entry name" value="FAD/NAD-bd_sf"/>
</dbReference>
<keyword evidence="3" id="KW-1185">Reference proteome</keyword>
<proteinExistence type="predicted"/>
<comment type="caution">
    <text evidence="2">The sequence shown here is derived from an EMBL/GenBank/DDBJ whole genome shotgun (WGS) entry which is preliminary data.</text>
</comment>
<evidence type="ECO:0000313" key="3">
    <source>
        <dbReference type="Proteomes" id="UP001338125"/>
    </source>
</evidence>
<organism evidence="2 3">
    <name type="scientific">Cladobotryum mycophilum</name>
    <dbReference type="NCBI Taxonomy" id="491253"/>
    <lineage>
        <taxon>Eukaryota</taxon>
        <taxon>Fungi</taxon>
        <taxon>Dikarya</taxon>
        <taxon>Ascomycota</taxon>
        <taxon>Pezizomycotina</taxon>
        <taxon>Sordariomycetes</taxon>
        <taxon>Hypocreomycetidae</taxon>
        <taxon>Hypocreales</taxon>
        <taxon>Hypocreaceae</taxon>
        <taxon>Cladobotryum</taxon>
    </lineage>
</organism>
<evidence type="ECO:0000313" key="2">
    <source>
        <dbReference type="EMBL" id="KAK5991198.1"/>
    </source>
</evidence>
<dbReference type="Pfam" id="PF01593">
    <property type="entry name" value="Amino_oxidase"/>
    <property type="match status" value="1"/>
</dbReference>
<dbReference type="Proteomes" id="UP001338125">
    <property type="component" value="Unassembled WGS sequence"/>
</dbReference>
<dbReference type="SUPFAM" id="SSF54373">
    <property type="entry name" value="FAD-linked reductases, C-terminal domain"/>
    <property type="match status" value="1"/>
</dbReference>
<dbReference type="InterPro" id="IPR002937">
    <property type="entry name" value="Amino_oxidase"/>
</dbReference>
<gene>
    <name evidence="2" type="ORF">PT974_09476</name>
</gene>
<name>A0ABR0SG93_9HYPO</name>